<name>A0A1S2LS49_9BACI</name>
<dbReference type="EMBL" id="LQXD01000107">
    <property type="protein sequence ID" value="OIJ15338.1"/>
    <property type="molecule type" value="Genomic_DNA"/>
</dbReference>
<dbReference type="AlphaFoldDB" id="A0A1S2LS49"/>
<gene>
    <name evidence="2" type="ORF">AWH56_005855</name>
    <name evidence="1" type="ORF">AWH56_11540</name>
</gene>
<accession>A0A1S2LS49</accession>
<reference evidence="2 3" key="3">
    <citation type="journal article" date="2019" name="Int. J. Syst. Evol. Microbiol.">
        <title>Anaerobacillus isosaccharinicus sp. nov., an alkaliphilic bacterium which degrades isosaccharinic acid.</title>
        <authorList>
            <person name="Bassil N.M."/>
            <person name="Lloyd J.R."/>
        </authorList>
    </citation>
    <scope>NUCLEOTIDE SEQUENCE [LARGE SCALE GENOMIC DNA]</scope>
    <source>
        <strain evidence="2 3">NB2006</strain>
    </source>
</reference>
<keyword evidence="3" id="KW-1185">Reference proteome</keyword>
<dbReference type="KEGG" id="aia:AWH56_005855"/>
<evidence type="ECO:0000313" key="3">
    <source>
        <dbReference type="Proteomes" id="UP000180175"/>
    </source>
</evidence>
<dbReference type="PROSITE" id="PS51257">
    <property type="entry name" value="PROKAR_LIPOPROTEIN"/>
    <property type="match status" value="1"/>
</dbReference>
<reference evidence="1 3" key="1">
    <citation type="submission" date="2016-10" db="EMBL/GenBank/DDBJ databases">
        <title>Draft genome sequences of four alkaliphilic bacteria belonging to the Anaerobacillus genus.</title>
        <authorList>
            <person name="Bassil N.M."/>
            <person name="Lloyd J.R."/>
        </authorList>
    </citation>
    <scope>NUCLEOTIDE SEQUENCE [LARGE SCALE GENOMIC DNA]</scope>
    <source>
        <strain evidence="1 3">NB2006</strain>
    </source>
</reference>
<reference evidence="2" key="4">
    <citation type="submission" date="2020-10" db="EMBL/GenBank/DDBJ databases">
        <authorList>
            <person name="Bassil N.M."/>
            <person name="Lloyd J.R."/>
        </authorList>
    </citation>
    <scope>NUCLEOTIDE SEQUENCE</scope>
    <source>
        <strain evidence="2">NB2006</strain>
    </source>
</reference>
<dbReference type="Proteomes" id="UP000180175">
    <property type="component" value="Chromosome"/>
</dbReference>
<reference evidence="2 3" key="2">
    <citation type="journal article" date="2017" name="Genome Announc.">
        <title>Draft Genome Sequences of Four Alkaliphilic Bacteria Belonging to the Anaerobacillus Genus.</title>
        <authorList>
            <person name="Bassil N.M."/>
            <person name="Lloyd J.R."/>
        </authorList>
    </citation>
    <scope>NUCLEOTIDE SEQUENCE [LARGE SCALE GENOMIC DNA]</scope>
    <source>
        <strain evidence="2 3">NB2006</strain>
    </source>
</reference>
<evidence type="ECO:0000313" key="2">
    <source>
        <dbReference type="EMBL" id="QOY37162.1"/>
    </source>
</evidence>
<organism evidence="1 3">
    <name type="scientific">Anaerobacillus isosaccharinicus</name>
    <dbReference type="NCBI Taxonomy" id="1532552"/>
    <lineage>
        <taxon>Bacteria</taxon>
        <taxon>Bacillati</taxon>
        <taxon>Bacillota</taxon>
        <taxon>Bacilli</taxon>
        <taxon>Bacillales</taxon>
        <taxon>Bacillaceae</taxon>
        <taxon>Anaerobacillus</taxon>
    </lineage>
</organism>
<protein>
    <submittedName>
        <fullName evidence="1">Uncharacterized protein</fullName>
    </submittedName>
</protein>
<dbReference type="EMBL" id="CP063356">
    <property type="protein sequence ID" value="QOY37162.1"/>
    <property type="molecule type" value="Genomic_DNA"/>
</dbReference>
<proteinExistence type="predicted"/>
<dbReference type="OrthoDB" id="9807321at2"/>
<dbReference type="RefSeq" id="WP_071317237.1">
    <property type="nucleotide sequence ID" value="NZ_CP063356.2"/>
</dbReference>
<evidence type="ECO:0000313" key="1">
    <source>
        <dbReference type="EMBL" id="OIJ15338.1"/>
    </source>
</evidence>
<sequence>MKLVLIFITSILIIVGCNQQSTIQEPIEILEIEEIITEAKEVEVNKEPENSVEVLDEKITEHQRVLSIFYQTVYNKIANFGILTEDNIDEMGLAYVDLLDFDQDGLMELYVMYKKSEDYYNSSFYVEEIWMYDGGEGKKIHSKEFSNGGLVSDASRSIVLSDGSLYLIEAGGYSAGRRGSNPDANEYGSWIHFYNVKDNQLNEVMLPSTLFQVLIFTLLRLKI</sequence>